<dbReference type="eggNOG" id="ENOG502Z84W">
    <property type="taxonomic scope" value="Bacteria"/>
</dbReference>
<keyword evidence="2" id="KW-1185">Reference proteome</keyword>
<protein>
    <submittedName>
        <fullName evidence="1">Uncharacterized protein</fullName>
    </submittedName>
</protein>
<dbReference type="OrthoDB" id="173865at2"/>
<organism evidence="1 2">
    <name type="scientific">Desulfococcus multivorans DSM 2059</name>
    <dbReference type="NCBI Taxonomy" id="1121405"/>
    <lineage>
        <taxon>Bacteria</taxon>
        <taxon>Pseudomonadati</taxon>
        <taxon>Thermodesulfobacteriota</taxon>
        <taxon>Desulfobacteria</taxon>
        <taxon>Desulfobacterales</taxon>
        <taxon>Desulfococcaceae</taxon>
        <taxon>Desulfococcus</taxon>
    </lineage>
</organism>
<comment type="caution">
    <text evidence="1">The sequence shown here is derived from an EMBL/GenBank/DDBJ whole genome shotgun (WGS) entry which is preliminary data.</text>
</comment>
<sequence>MKRVVTVWVVGWLLAWGASAGAGEIGFVETFALAEERSRVLDQLVPGTEDYYFYHCLHAQHTGDLDAVPPLLDAWIDRHGVTDRVREIENRQALLTYPTRPSAALDHLKQVLGLRFDHAGTSTEAGIDLPERLDPEATAIPRLIREALNRHPGLSGFEVGGLDLPAVEDLDADQRRDLLHRMVWPDRPELARWVVADLRHPGSGGFGSHPIHRRLLPSQLADCARMMPELLENRNFVDTRLSRLAPPEGADVETRLAALEAMWAFAADLPPVHNSLKVHLLYHLLDLHRRQGRYDAARFRTYLQLPRSAAYVRPALLRDAAFRADLQADFGAVTRMPPPGNDEPLVRDYLYRIFRDAGDVGPYGRWLEEAYVRRVFAETRILEGAPDAARWAAVLPPDEARALHARVDLAFPADRREVFPANAPVSLDLWVKNVSTLTLRVFVLNPVNYYREYDREPDTDIDLDGFLPAREEIFHYDASPFRRIRRTFDFPDLREPGVYLVEFIGNGRRSRALIRKGLRHAVERVVPEGHAFTILDEENRPCPSARVWVAGHEFPADAEGVVTVPFTTRPAPKTMIIDDGGAAALVRFNHLAADYRLTAGFHVPASSLQAGRTARMAIRPLLTLNGHPAPLSGLTSLRLTLEAADAAGVTLRRTVTDLEASETREAHVDFTVPENLAALRCILTGRVEGPDREDAVALETEARLAVNGIDAGPEIEDLFLRRAAEGFFLAVLGKNGEAVAGRAVSMSLKHALFRDPVAVNLRTDAQGRIALGRLPGIAWVEARRPRGPARRFSLSPPRIDAPGVAHGTSGEVIGIPRVSSEGGSVYVRPWLLFETRGDVWVADRSDAIRSEGGRLTVHGLPAGDYDLILKPRGDAVRIRIGDRRAPGGLILSRHRILSSGGKADLAVDPPTADNAAVYVTLRNASPSARLHLLATRFVPVFHPFEDLALGGLPDPGLTTVPTPASRYAAGEVLGDEYRYILDRRRARKFPGNMLERPRLLLNPWDMGPTETPEPRFREMAEQGPAPVSAEALMSRAAPAPATSPAPRTSPSGYDFLAEPALLLLNLRPDGEGRVVIPRATIGSRVHLQFIAVDGVDTIWREMSLPDASADRTDRRMVRRHDPDAHVVESRRIVEVLPGDPLPRADSPGPTAVYKTISDVFEWMAAFTGDKALPEFRFVSEWHEMTPEEKQEAYSDHACHELHFFLYHKDRPFFDTVIQPHLRQKREKTFLDQWLLGEDLDAWSAPDRFSRLNILERILLLRRASGPDGRDQAGQYVRDLVAALPRDPERFNRLFDAALNGVTSTPSPTPETKATEDAAAAFSGRGAMALSRLAGKKAPAPDESFHRPLDLTREWGESRYYRLPSPAEPDRISANTFWRRYAESDPGAPFCSGHFILAVGNFTEMMTALSVLDLPFAAEAEGRGIVFRREVLPAPPAEDGIPVMVSRHFFRRDEPVEAADGEPAERFVRDEFQVRAVYGSRVIVSNPAPARRDLKVRMEIPEGALPVLGGFFTREVPVTLDPYGTTTFEHYFYFPETGRFGIYPVQVTEEDRFVAGGPRAVFNVTDALPRLDTESWQGVSQNGTDAAVIEYLRTHNLNRLDLSAVAFRMRDRDFFRRVIGLLRDRYAYNPVLWSYGIHHDDPETIREYLAASPLADQCGASIQSPLLTLDPTIRGTYQYLEYAPLVNPRVHPAGAGPAISNPVFLRQYRRFLWTLSYQPRLTPDDRLAAAAYLLAQDRTAEALRLFEGVGPDAVAARMQRDYLDAYLDVFRGRLDRARETAEPYRDYPVRQWRRRFERLIAGTGAEDERVDSAGVSADAAPALDVDVVSGIVQLDYRHLTACTVSVYPMDVEFLFSQNPFFRSRETRLGITRPVLAETIVLPEGETRHRFPLPRHLAHRDLMVEAAARGLKKVRAVYGGTLSVRLTEHSGRLDASNAAGRPLVGAYVKVYARMPDGTVQFYKDGYTDHHGRFDYAALSTDAPGRVERFAMLVLSETHGAAVREVDPPGR</sequence>
<proteinExistence type="predicted"/>
<dbReference type="PATRIC" id="fig|1121405.3.peg.3486"/>
<dbReference type="RefSeq" id="WP_020877863.1">
    <property type="nucleotide sequence ID" value="NZ_ATHJ01000105.1"/>
</dbReference>
<name>S7TFP3_DESML</name>
<reference evidence="1 2" key="1">
    <citation type="journal article" date="2013" name="Genome Announc.">
        <title>Draft genome sequences for three mercury-methylating, sulfate-reducing bacteria.</title>
        <authorList>
            <person name="Brown S.D."/>
            <person name="Hurt R.A.Jr."/>
            <person name="Gilmour C.C."/>
            <person name="Elias D.A."/>
        </authorList>
    </citation>
    <scope>NUCLEOTIDE SEQUENCE [LARGE SCALE GENOMIC DNA]</scope>
    <source>
        <strain evidence="1 2">DSM 2059</strain>
    </source>
</reference>
<evidence type="ECO:0000313" key="2">
    <source>
        <dbReference type="Proteomes" id="UP000014977"/>
    </source>
</evidence>
<evidence type="ECO:0000313" key="1">
    <source>
        <dbReference type="EMBL" id="EPR36047.1"/>
    </source>
</evidence>
<gene>
    <name evidence="1" type="ORF">dsmv_0752</name>
</gene>
<accession>S7TFP3</accession>
<dbReference type="Proteomes" id="UP000014977">
    <property type="component" value="Unassembled WGS sequence"/>
</dbReference>
<dbReference type="EMBL" id="ATHJ01000105">
    <property type="protein sequence ID" value="EPR36047.1"/>
    <property type="molecule type" value="Genomic_DNA"/>
</dbReference>